<dbReference type="EMBL" id="MVOG01000038">
    <property type="protein sequence ID" value="PAU67637.1"/>
    <property type="molecule type" value="Genomic_DNA"/>
</dbReference>
<evidence type="ECO:0000313" key="1">
    <source>
        <dbReference type="EMBL" id="PAU67637.1"/>
    </source>
</evidence>
<reference evidence="1 2" key="1">
    <citation type="journal article" date="2017" name="ISME J.">
        <title>Unveiling bifidobacterial biogeography across the mammalian branch of the tree of life.</title>
        <authorList>
            <person name="Milani C."/>
            <person name="Mangifesta M."/>
            <person name="Mancabelli L."/>
            <person name="Lugli G.A."/>
            <person name="James K."/>
            <person name="Duranti S."/>
            <person name="Turroni F."/>
            <person name="Ferrario C."/>
            <person name="Ossiprandi M.C."/>
            <person name="van Sinderen D."/>
            <person name="Ventura M."/>
        </authorList>
    </citation>
    <scope>NUCLEOTIDE SEQUENCE [LARGE SCALE GENOMIC DNA]</scope>
    <source>
        <strain evidence="1 2">70</strain>
    </source>
</reference>
<dbReference type="AlphaFoldDB" id="A0A2A2EF97"/>
<accession>A0A2A2EF97</accession>
<comment type="caution">
    <text evidence="1">The sequence shown here is derived from an EMBL/GenBank/DDBJ whole genome shotgun (WGS) entry which is preliminary data.</text>
</comment>
<sequence length="60" mass="7297">MRHTLTIYAPYESWTLSHDTDINDLRRQLDDPDTRIIKFKRDYDLTVTLYKDHITAWTLN</sequence>
<evidence type="ECO:0000313" key="2">
    <source>
        <dbReference type="Proteomes" id="UP000217986"/>
    </source>
</evidence>
<name>A0A2A2EF97_9BIFI</name>
<protein>
    <submittedName>
        <fullName evidence="1">Uncharacterized protein</fullName>
    </submittedName>
</protein>
<dbReference type="RefSeq" id="WP_095613920.1">
    <property type="nucleotide sequence ID" value="NZ_MVOG01000038.1"/>
</dbReference>
<organism evidence="1 2">
    <name type="scientific">Bifidobacterium italicum</name>
    <dbReference type="NCBI Taxonomy" id="1960968"/>
    <lineage>
        <taxon>Bacteria</taxon>
        <taxon>Bacillati</taxon>
        <taxon>Actinomycetota</taxon>
        <taxon>Actinomycetes</taxon>
        <taxon>Bifidobacteriales</taxon>
        <taxon>Bifidobacteriaceae</taxon>
        <taxon>Bifidobacterium</taxon>
    </lineage>
</organism>
<gene>
    <name evidence="1" type="ORF">B1400_1609</name>
</gene>
<keyword evidence="2" id="KW-1185">Reference proteome</keyword>
<proteinExistence type="predicted"/>
<dbReference type="Proteomes" id="UP000217986">
    <property type="component" value="Unassembled WGS sequence"/>
</dbReference>